<name>A0ACC3YRP3_COLTU</name>
<accession>A0ACC3YRP3</accession>
<evidence type="ECO:0000313" key="2">
    <source>
        <dbReference type="Proteomes" id="UP000805649"/>
    </source>
</evidence>
<sequence length="462" mass="51805">MKECEEEDDEESVDLSLDFAVFDDVEDSFAGVSYALPTERSVAPDYMQPPMLQSAVPLTVAARTTAPRGGPQPDTSRQPQRKSRKAGSSAAKRDRSNDESKEQEGEGNEDEDGNQLPRAKLPRVQEDKVSGAKLACPFFKHNPRKYKNMRPCCGPGWDHVHRIKEHIYRKHSLPKFSCPRCSQPFETQADLQAHARSPDPCEVREPEILDGITQDQEKKLRSRKKTTVKELTEAEKWAQVYSILFPDVREREIPSPYYTTEDAQTTLGGYEDYLRRELPPLVRRQLEKEVERELSFVEEGMKQKVIEIARNLQLTLFKGYQQLENQERGTEGPSPSMGDVSGSESGGYSSFATTNTSPSTMTTQGTTPEVPDPLEIFSDPAIPDFDFGFLSQVPYPSSEGQSKALGSEFEFINMSGIPEQSTIQPGMEFFPGQQVELPYYGTEGYDDGQGRATNVNALSYVP</sequence>
<gene>
    <name evidence="1" type="ORF">CTRU02_211407</name>
</gene>
<evidence type="ECO:0000313" key="1">
    <source>
        <dbReference type="EMBL" id="KAL0934608.1"/>
    </source>
</evidence>
<dbReference type="EMBL" id="VUJX02000007">
    <property type="protein sequence ID" value="KAL0934608.1"/>
    <property type="molecule type" value="Genomic_DNA"/>
</dbReference>
<keyword evidence="2" id="KW-1185">Reference proteome</keyword>
<dbReference type="Proteomes" id="UP000805649">
    <property type="component" value="Unassembled WGS sequence"/>
</dbReference>
<reference evidence="1 2" key="1">
    <citation type="journal article" date="2020" name="Phytopathology">
        <title>Genome Sequence Resources of Colletotrichum truncatum, C. plurivorum, C. musicola, and C. sojae: Four Species Pathogenic to Soybean (Glycine max).</title>
        <authorList>
            <person name="Rogerio F."/>
            <person name="Boufleur T.R."/>
            <person name="Ciampi-Guillardi M."/>
            <person name="Sukno S.A."/>
            <person name="Thon M.R."/>
            <person name="Massola Junior N.S."/>
            <person name="Baroncelli R."/>
        </authorList>
    </citation>
    <scope>NUCLEOTIDE SEQUENCE [LARGE SCALE GENOMIC DNA]</scope>
    <source>
        <strain evidence="1 2">CMES1059</strain>
    </source>
</reference>
<organism evidence="1 2">
    <name type="scientific">Colletotrichum truncatum</name>
    <name type="common">Anthracnose fungus</name>
    <name type="synonym">Colletotrichum capsici</name>
    <dbReference type="NCBI Taxonomy" id="5467"/>
    <lineage>
        <taxon>Eukaryota</taxon>
        <taxon>Fungi</taxon>
        <taxon>Dikarya</taxon>
        <taxon>Ascomycota</taxon>
        <taxon>Pezizomycotina</taxon>
        <taxon>Sordariomycetes</taxon>
        <taxon>Hypocreomycetidae</taxon>
        <taxon>Glomerellales</taxon>
        <taxon>Glomerellaceae</taxon>
        <taxon>Colletotrichum</taxon>
        <taxon>Colletotrichum truncatum species complex</taxon>
    </lineage>
</organism>
<comment type="caution">
    <text evidence="1">The sequence shown here is derived from an EMBL/GenBank/DDBJ whole genome shotgun (WGS) entry which is preliminary data.</text>
</comment>
<proteinExistence type="predicted"/>
<protein>
    <submittedName>
        <fullName evidence="1">Uncharacterized protein</fullName>
    </submittedName>
</protein>